<dbReference type="WBParaSite" id="ES5_v2.g12511.t1">
    <property type="protein sequence ID" value="ES5_v2.g12511.t1"/>
    <property type="gene ID" value="ES5_v2.g12511"/>
</dbReference>
<name>A0AC34F6C1_9BILA</name>
<dbReference type="Proteomes" id="UP000887579">
    <property type="component" value="Unplaced"/>
</dbReference>
<proteinExistence type="predicted"/>
<sequence length="71" mass="7941">MEINASFNIAVESANFNSSEKYVYKKSGGFGEKCCKTEELLNPEKRFIVNGNMTIKVQGVSTVEMKTIKKT</sequence>
<evidence type="ECO:0000313" key="1">
    <source>
        <dbReference type="Proteomes" id="UP000887579"/>
    </source>
</evidence>
<reference evidence="2" key="1">
    <citation type="submission" date="2022-11" db="UniProtKB">
        <authorList>
            <consortium name="WormBaseParasite"/>
        </authorList>
    </citation>
    <scope>IDENTIFICATION</scope>
</reference>
<evidence type="ECO:0000313" key="2">
    <source>
        <dbReference type="WBParaSite" id="ES5_v2.g12511.t1"/>
    </source>
</evidence>
<organism evidence="1 2">
    <name type="scientific">Panagrolaimus sp. ES5</name>
    <dbReference type="NCBI Taxonomy" id="591445"/>
    <lineage>
        <taxon>Eukaryota</taxon>
        <taxon>Metazoa</taxon>
        <taxon>Ecdysozoa</taxon>
        <taxon>Nematoda</taxon>
        <taxon>Chromadorea</taxon>
        <taxon>Rhabditida</taxon>
        <taxon>Tylenchina</taxon>
        <taxon>Panagrolaimomorpha</taxon>
        <taxon>Panagrolaimoidea</taxon>
        <taxon>Panagrolaimidae</taxon>
        <taxon>Panagrolaimus</taxon>
    </lineage>
</organism>
<accession>A0AC34F6C1</accession>
<protein>
    <submittedName>
        <fullName evidence="2">Uncharacterized protein</fullName>
    </submittedName>
</protein>